<protein>
    <submittedName>
        <fullName evidence="2">Splicing factor 3B subunit 1-like</fullName>
    </submittedName>
</protein>
<dbReference type="OrthoDB" id="1741306at2759"/>
<dbReference type="EMBL" id="KQ994520">
    <property type="protein sequence ID" value="KZV47984.1"/>
    <property type="molecule type" value="Genomic_DNA"/>
</dbReference>
<reference evidence="2 3" key="1">
    <citation type="journal article" date="2015" name="Proc. Natl. Acad. Sci. U.S.A.">
        <title>The resurrection genome of Boea hygrometrica: A blueprint for survival of dehydration.</title>
        <authorList>
            <person name="Xiao L."/>
            <person name="Yang G."/>
            <person name="Zhang L."/>
            <person name="Yang X."/>
            <person name="Zhao S."/>
            <person name="Ji Z."/>
            <person name="Zhou Q."/>
            <person name="Hu M."/>
            <person name="Wang Y."/>
            <person name="Chen M."/>
            <person name="Xu Y."/>
            <person name="Jin H."/>
            <person name="Xiao X."/>
            <person name="Hu G."/>
            <person name="Bao F."/>
            <person name="Hu Y."/>
            <person name="Wan P."/>
            <person name="Li L."/>
            <person name="Deng X."/>
            <person name="Kuang T."/>
            <person name="Xiang C."/>
            <person name="Zhu J.K."/>
            <person name="Oliver M.J."/>
            <person name="He Y."/>
        </authorList>
    </citation>
    <scope>NUCLEOTIDE SEQUENCE [LARGE SCALE GENOMIC DNA]</scope>
    <source>
        <strain evidence="3">cv. XS01</strain>
    </source>
</reference>
<dbReference type="AlphaFoldDB" id="A0A2Z7CTI6"/>
<evidence type="ECO:0000313" key="3">
    <source>
        <dbReference type="Proteomes" id="UP000250235"/>
    </source>
</evidence>
<feature type="region of interest" description="Disordered" evidence="1">
    <location>
        <begin position="127"/>
        <end position="159"/>
    </location>
</feature>
<evidence type="ECO:0000256" key="1">
    <source>
        <dbReference type="SAM" id="MobiDB-lite"/>
    </source>
</evidence>
<name>A0A2Z7CTI6_9LAMI</name>
<keyword evidence="3" id="KW-1185">Reference proteome</keyword>
<feature type="region of interest" description="Disordered" evidence="1">
    <location>
        <begin position="177"/>
        <end position="198"/>
    </location>
</feature>
<dbReference type="Proteomes" id="UP000250235">
    <property type="component" value="Unassembled WGS sequence"/>
</dbReference>
<accession>A0A2Z7CTI6</accession>
<sequence>MASALINNTIQVFFVQFWEWTTRGWSLCSKPFWHLDSMGFWDVPRPNTKPLYCSSSTTLQSGMVWLLVQYKGNQSQFQKNCLLELLSCRWKERTRCGGCCRAIEAKTTADDVDKIIDQIITETAQMETDMEEPSVTRSDDIVVEGTTRSSAVNDEDDNLDGAENEIARKMASFNAPKQFLKEPLRSGEDDDMSGSKQPSKIIEPAAAEKEMDIEPVATEDLSLAKSVAMMTDSEEAESLSKALALTEKPSQTDEESMSLEDILKQIPEDMMLPSVTAAEITRIKFGFGIDILGVSEGDWYKASLPQIDISDKGKAPLVEKDDNKGHPAREMFSLICADIDFLVHLREKVIADVVSFFHSFSLSRLAVLGSVKAIVSKEEQMLTYRVKASDLRVFRFDSEAPVTDSDFIKFQYYEKSSKVFRCDRALTVQKGDISDVITLRLRRFPLAIHKGKESSIRISVLQQINKRPLSSNLTPPPPPVHAAAASSPEFVPTKFDEENPSAPTSSGLIVQADEGVSHSVVDLIDDIYRRLP</sequence>
<organism evidence="2 3">
    <name type="scientific">Dorcoceras hygrometricum</name>
    <dbReference type="NCBI Taxonomy" id="472368"/>
    <lineage>
        <taxon>Eukaryota</taxon>
        <taxon>Viridiplantae</taxon>
        <taxon>Streptophyta</taxon>
        <taxon>Embryophyta</taxon>
        <taxon>Tracheophyta</taxon>
        <taxon>Spermatophyta</taxon>
        <taxon>Magnoliopsida</taxon>
        <taxon>eudicotyledons</taxon>
        <taxon>Gunneridae</taxon>
        <taxon>Pentapetalae</taxon>
        <taxon>asterids</taxon>
        <taxon>lamiids</taxon>
        <taxon>Lamiales</taxon>
        <taxon>Gesneriaceae</taxon>
        <taxon>Didymocarpoideae</taxon>
        <taxon>Trichosporeae</taxon>
        <taxon>Loxocarpinae</taxon>
        <taxon>Dorcoceras</taxon>
    </lineage>
</organism>
<evidence type="ECO:0000313" key="2">
    <source>
        <dbReference type="EMBL" id="KZV47984.1"/>
    </source>
</evidence>
<proteinExistence type="predicted"/>
<gene>
    <name evidence="2" type="ORF">F511_32152</name>
</gene>